<dbReference type="Proteomes" id="UP000655366">
    <property type="component" value="Unassembled WGS sequence"/>
</dbReference>
<name>A0A931CSK0_9MICC</name>
<accession>A0A931CSK0</accession>
<dbReference type="GO" id="GO:0003677">
    <property type="term" value="F:DNA binding"/>
    <property type="evidence" value="ECO:0007669"/>
    <property type="project" value="InterPro"/>
</dbReference>
<protein>
    <recommendedName>
        <fullName evidence="4">HTH cro/C1-type domain-containing protein</fullName>
    </recommendedName>
</protein>
<reference evidence="2 3" key="1">
    <citation type="submission" date="2020-11" db="EMBL/GenBank/DDBJ databases">
        <title>Arthrobacter antarcticus sp. nov., isolated from Antarctic Soil.</title>
        <authorList>
            <person name="Li J."/>
        </authorList>
    </citation>
    <scope>NUCLEOTIDE SEQUENCE [LARGE SCALE GENOMIC DNA]</scope>
    <source>
        <strain evidence="2 3">Z1-20</strain>
    </source>
</reference>
<dbReference type="InterPro" id="IPR010982">
    <property type="entry name" value="Lambda_DNA-bd_dom_sf"/>
</dbReference>
<organism evidence="2 3">
    <name type="scientific">Arthrobacter terrae</name>
    <dbReference type="NCBI Taxonomy" id="2935737"/>
    <lineage>
        <taxon>Bacteria</taxon>
        <taxon>Bacillati</taxon>
        <taxon>Actinomycetota</taxon>
        <taxon>Actinomycetes</taxon>
        <taxon>Micrococcales</taxon>
        <taxon>Micrococcaceae</taxon>
        <taxon>Arthrobacter</taxon>
    </lineage>
</organism>
<evidence type="ECO:0000256" key="1">
    <source>
        <dbReference type="SAM" id="MobiDB-lite"/>
    </source>
</evidence>
<evidence type="ECO:0008006" key="4">
    <source>
        <dbReference type="Google" id="ProtNLM"/>
    </source>
</evidence>
<evidence type="ECO:0000313" key="2">
    <source>
        <dbReference type="EMBL" id="MBG0740674.1"/>
    </source>
</evidence>
<dbReference type="EMBL" id="JADNYM010000020">
    <property type="protein sequence ID" value="MBG0740674.1"/>
    <property type="molecule type" value="Genomic_DNA"/>
</dbReference>
<evidence type="ECO:0000313" key="3">
    <source>
        <dbReference type="Proteomes" id="UP000655366"/>
    </source>
</evidence>
<comment type="caution">
    <text evidence="2">The sequence shown here is derived from an EMBL/GenBank/DDBJ whole genome shotgun (WGS) entry which is preliminary data.</text>
</comment>
<gene>
    <name evidence="2" type="ORF">IV500_14940</name>
</gene>
<proteinExistence type="predicted"/>
<keyword evidence="3" id="KW-1185">Reference proteome</keyword>
<dbReference type="AlphaFoldDB" id="A0A931CSK0"/>
<sequence length="152" mass="16865">MLARRLNLLLDVVMAERGSPLTFPELQKELADRGVSLSRARWSYMKDGTGRLVSDPQLLTAISDVFDVDPAYLLGDDESELPERIDSRLEFVRSLRAARVKTFAARALGDVSPETLKAITDYLNKDIKRHSTGERLAANYSEDTADGQPSAP</sequence>
<feature type="region of interest" description="Disordered" evidence="1">
    <location>
        <begin position="133"/>
        <end position="152"/>
    </location>
</feature>
<dbReference type="Gene3D" id="1.10.260.40">
    <property type="entry name" value="lambda repressor-like DNA-binding domains"/>
    <property type="match status" value="1"/>
</dbReference>